<dbReference type="FunFam" id="3.40.47.10:FF:000014">
    <property type="entry name" value="Chalcone synthase 1"/>
    <property type="match status" value="1"/>
</dbReference>
<dbReference type="InterPro" id="IPR011141">
    <property type="entry name" value="Polyketide_synthase_type-III"/>
</dbReference>
<evidence type="ECO:0000256" key="1">
    <source>
        <dbReference type="ARBA" id="ARBA00005531"/>
    </source>
</evidence>
<dbReference type="CDD" id="cd00831">
    <property type="entry name" value="CHS_like"/>
    <property type="match status" value="1"/>
</dbReference>
<proteinExistence type="inferred from homology"/>
<reference evidence="6" key="1">
    <citation type="submission" date="2021-03" db="EMBL/GenBank/DDBJ databases">
        <authorList>
            <consortium name="Genoscope - CEA"/>
            <person name="William W."/>
        </authorList>
    </citation>
    <scope>NUCLEOTIDE SEQUENCE</scope>
    <source>
        <strain evidence="6">Doubled-haploid Pahang</strain>
    </source>
</reference>
<dbReference type="Pfam" id="PF02797">
    <property type="entry name" value="Chal_sti_synt_C"/>
    <property type="match status" value="1"/>
</dbReference>
<evidence type="ECO:0000313" key="6">
    <source>
        <dbReference type="EMBL" id="CAG1865572.1"/>
    </source>
</evidence>
<evidence type="ECO:0000259" key="4">
    <source>
        <dbReference type="Pfam" id="PF00195"/>
    </source>
</evidence>
<dbReference type="InterPro" id="IPR018088">
    <property type="entry name" value="Chalcone/stilbene_synthase_AS"/>
</dbReference>
<dbReference type="InterPro" id="IPR012328">
    <property type="entry name" value="Chalcone/stilbene_synt_C"/>
</dbReference>
<gene>
    <name evidence="6" type="ORF">GSMUA_00540.1</name>
</gene>
<dbReference type="InterPro" id="IPR001099">
    <property type="entry name" value="Chalcone/stilbene_synt_N"/>
</dbReference>
<name>A0A8D7FTT6_MUSAM</name>
<protein>
    <submittedName>
        <fullName evidence="6">(wild Malaysian banana) hypothetical protein</fullName>
    </submittedName>
</protein>
<keyword evidence="3" id="KW-0012">Acyltransferase</keyword>
<dbReference type="EMBL" id="HG996475">
    <property type="protein sequence ID" value="CAG1865572.1"/>
    <property type="molecule type" value="Genomic_DNA"/>
</dbReference>
<dbReference type="PANTHER" id="PTHR11877:SF80">
    <property type="entry name" value="CHALCONE SYNTHASE 1"/>
    <property type="match status" value="1"/>
</dbReference>
<dbReference type="Gene3D" id="3.40.47.10">
    <property type="match status" value="2"/>
</dbReference>
<dbReference type="SUPFAM" id="SSF53901">
    <property type="entry name" value="Thiolase-like"/>
    <property type="match status" value="2"/>
</dbReference>
<dbReference type="PIRSF" id="PIRSF000451">
    <property type="entry name" value="PKS_III"/>
    <property type="match status" value="1"/>
</dbReference>
<keyword evidence="3" id="KW-0808">Transferase</keyword>
<evidence type="ECO:0000259" key="5">
    <source>
        <dbReference type="Pfam" id="PF02797"/>
    </source>
</evidence>
<sequence length="391" mass="42894">MASFRASRKAQSSDGPATVLAIGTANPRNVVDQLAYPDFYFRVTNADDRQELKDKFKRICKTSTVKRRFIHLNEEILKANPTVCTPGAPSLEARQDILIEELPKLGKEAAERAIKEWGRPKSMITHVIFCSTAGFDMPGADYQLIKLLGLSPSVRRVMLYHVGCFAGASALRIAKDLAENNRGARVLVVCAETTAITFQAPDEHNIYNLVSQALFGDGAAAMVVGADPVQDVERPVFEIASAAQTLLPESEGTIKGHLRDVGLDLHLRRDVPKLIAENIEETLVNAFEPLGISDWNSLFWIAHPGGPAILDQIESTLGLKPEKLRATRSVLRDYGNMSSATVIFIMDEMRKQKQSAKEERESSGEGLEWGVLYGFGPGLTVESVVLHSVPL</sequence>
<feature type="active site" description="Acyl-thioester intermediate" evidence="2">
    <location>
        <position position="164"/>
    </location>
</feature>
<feature type="domain" description="Chalcone/stilbene synthase N-terminal" evidence="4">
    <location>
        <begin position="7"/>
        <end position="228"/>
    </location>
</feature>
<evidence type="ECO:0000256" key="2">
    <source>
        <dbReference type="PIRSR" id="PIRSR000451-1"/>
    </source>
</evidence>
<dbReference type="InterPro" id="IPR016039">
    <property type="entry name" value="Thiolase-like"/>
</dbReference>
<accession>A0A8D7FTT6</accession>
<dbReference type="AlphaFoldDB" id="A0A8D7FTT6"/>
<dbReference type="FunFam" id="3.40.47.10:FF:000025">
    <property type="entry name" value="Chalcone synthase 2"/>
    <property type="match status" value="1"/>
</dbReference>
<feature type="domain" description="Chalcone/stilbene synthase C-terminal" evidence="5">
    <location>
        <begin position="238"/>
        <end position="390"/>
    </location>
</feature>
<comment type="similarity">
    <text evidence="1 3">Belongs to the thiolase-like superfamily. Chalcone/stilbene synthases family.</text>
</comment>
<dbReference type="Pfam" id="PF00195">
    <property type="entry name" value="Chal_sti_synt_N"/>
    <property type="match status" value="1"/>
</dbReference>
<dbReference type="PANTHER" id="PTHR11877">
    <property type="entry name" value="HYDROXYMETHYLGLUTARYL-COA SYNTHASE"/>
    <property type="match status" value="1"/>
</dbReference>
<dbReference type="GO" id="GO:0016747">
    <property type="term" value="F:acyltransferase activity, transferring groups other than amino-acyl groups"/>
    <property type="evidence" value="ECO:0007669"/>
    <property type="project" value="InterPro"/>
</dbReference>
<organism evidence="6">
    <name type="scientific">Musa acuminata subsp. malaccensis</name>
    <name type="common">Wild banana</name>
    <name type="synonym">Musa malaccensis</name>
    <dbReference type="NCBI Taxonomy" id="214687"/>
    <lineage>
        <taxon>Eukaryota</taxon>
        <taxon>Viridiplantae</taxon>
        <taxon>Streptophyta</taxon>
        <taxon>Embryophyta</taxon>
        <taxon>Tracheophyta</taxon>
        <taxon>Spermatophyta</taxon>
        <taxon>Magnoliopsida</taxon>
        <taxon>Liliopsida</taxon>
        <taxon>Zingiberales</taxon>
        <taxon>Musaceae</taxon>
        <taxon>Musa</taxon>
    </lineage>
</organism>
<dbReference type="PROSITE" id="PS00441">
    <property type="entry name" value="CHALCONE_SYNTH"/>
    <property type="match status" value="1"/>
</dbReference>
<evidence type="ECO:0000256" key="3">
    <source>
        <dbReference type="RuleBase" id="RU003633"/>
    </source>
</evidence>